<reference evidence="4" key="1">
    <citation type="journal article" date="2014" name="Microb. Cell Fact.">
        <title>Exploiting Issatchenkia orientalis SD108 for succinic acid production.</title>
        <authorList>
            <person name="Xiao H."/>
            <person name="Shao Z."/>
            <person name="Jiang Y."/>
            <person name="Dole S."/>
            <person name="Zhao H."/>
        </authorList>
    </citation>
    <scope>NUCLEOTIDE SEQUENCE [LARGE SCALE GENOMIC DNA]</scope>
    <source>
        <strain evidence="4">SD108</strain>
    </source>
</reference>
<comment type="caution">
    <text evidence="3">The sequence shown here is derived from an EMBL/GenBank/DDBJ whole genome shotgun (WGS) entry which is preliminary data.</text>
</comment>
<evidence type="ECO:0000313" key="3">
    <source>
        <dbReference type="EMBL" id="KGK39050.1"/>
    </source>
</evidence>
<dbReference type="SUPFAM" id="SSF52833">
    <property type="entry name" value="Thioredoxin-like"/>
    <property type="match status" value="1"/>
</dbReference>
<gene>
    <name evidence="3" type="ORF">JL09_g1815</name>
</gene>
<dbReference type="PANTHER" id="PTHR31902">
    <property type="entry name" value="ACTIN PATCHES DISTAL PROTEIN 1"/>
    <property type="match status" value="1"/>
</dbReference>
<protein>
    <recommendedName>
        <fullName evidence="2">Altered inheritance of mitochondria protein 32</fullName>
    </recommendedName>
</protein>
<evidence type="ECO:0000256" key="2">
    <source>
        <dbReference type="ARBA" id="ARBA00040895"/>
    </source>
</evidence>
<dbReference type="Pfam" id="PF06999">
    <property type="entry name" value="Suc_Fer-like"/>
    <property type="match status" value="1"/>
</dbReference>
<dbReference type="AlphaFoldDB" id="A0A099P2A6"/>
<dbReference type="PANTHER" id="PTHR31902:SF7">
    <property type="entry name" value="ALTERED INHERITANCE OF MITOCHONDRIA PROTEIN 32"/>
    <property type="match status" value="1"/>
</dbReference>
<dbReference type="InterPro" id="IPR036249">
    <property type="entry name" value="Thioredoxin-like_sf"/>
</dbReference>
<dbReference type="HOGENOM" id="CLU_044499_1_0_1"/>
<comment type="similarity">
    <text evidence="1">Belongs to the AIM32 family.</text>
</comment>
<dbReference type="EMBL" id="JQFK01000013">
    <property type="protein sequence ID" value="KGK39050.1"/>
    <property type="molecule type" value="Genomic_DNA"/>
</dbReference>
<proteinExistence type="inferred from homology"/>
<dbReference type="InterPro" id="IPR009737">
    <property type="entry name" value="Aim32/Apd1-like"/>
</dbReference>
<dbReference type="CDD" id="cd03062">
    <property type="entry name" value="TRX_Fd_Sucrase"/>
    <property type="match status" value="1"/>
</dbReference>
<dbReference type="Proteomes" id="UP000029867">
    <property type="component" value="Unassembled WGS sequence"/>
</dbReference>
<sequence>MQLRRFQSTLKLVSRCPPPKYDTGCTFCQPPPELDLKSPPFSIRNTAPPLAKHVIVLSETSNKDWPKKVEAYPVMRNLGAVGRGNGNLFSMSTLCPETETGHVEVLVYPDSKKVTFKDNSVNYSKFVKAMDGELATNETLSVTAFEKPLILICGHAERDVRCGVVGELVHDEFEKVLHREKLNVELGYISHIGGHVYAGNVLIYKPNGTMVWYGMVRPQHVQGIVTKTVKADTLIEELLRN</sequence>
<organism evidence="3 4">
    <name type="scientific">Pichia kudriavzevii</name>
    <name type="common">Yeast</name>
    <name type="synonym">Issatchenkia orientalis</name>
    <dbReference type="NCBI Taxonomy" id="4909"/>
    <lineage>
        <taxon>Eukaryota</taxon>
        <taxon>Fungi</taxon>
        <taxon>Dikarya</taxon>
        <taxon>Ascomycota</taxon>
        <taxon>Saccharomycotina</taxon>
        <taxon>Pichiomycetes</taxon>
        <taxon>Pichiales</taxon>
        <taxon>Pichiaceae</taxon>
        <taxon>Pichia</taxon>
    </lineage>
</organism>
<dbReference type="eggNOG" id="ENOG502QS3W">
    <property type="taxonomic scope" value="Eukaryota"/>
</dbReference>
<evidence type="ECO:0000313" key="4">
    <source>
        <dbReference type="Proteomes" id="UP000029867"/>
    </source>
</evidence>
<evidence type="ECO:0000256" key="1">
    <source>
        <dbReference type="ARBA" id="ARBA00038208"/>
    </source>
</evidence>
<name>A0A099P2A6_PICKU</name>
<dbReference type="Gene3D" id="3.40.30.10">
    <property type="entry name" value="Glutaredoxin"/>
    <property type="match status" value="1"/>
</dbReference>
<dbReference type="VEuPathDB" id="FungiDB:C5L36_0B12010"/>
<accession>A0A099P2A6</accession>